<dbReference type="PANTHER" id="PTHR33375:SF1">
    <property type="entry name" value="CHROMOSOME-PARTITIONING PROTEIN PARB-RELATED"/>
    <property type="match status" value="1"/>
</dbReference>
<dbReference type="InterPro" id="IPR050336">
    <property type="entry name" value="Chromosome_partition/occlusion"/>
</dbReference>
<protein>
    <submittedName>
        <fullName evidence="3">ParB N-terminal domain-containing protein</fullName>
    </submittedName>
</protein>
<dbReference type="InterPro" id="IPR036086">
    <property type="entry name" value="ParB/Sulfiredoxin_sf"/>
</dbReference>
<proteinExistence type="predicted"/>
<evidence type="ECO:0000256" key="1">
    <source>
        <dbReference type="SAM" id="MobiDB-lite"/>
    </source>
</evidence>
<dbReference type="RefSeq" id="WP_167185747.1">
    <property type="nucleotide sequence ID" value="NZ_JAAONZ010000006.1"/>
</dbReference>
<dbReference type="EMBL" id="JAAONZ010000006">
    <property type="protein sequence ID" value="NHO65907.1"/>
    <property type="molecule type" value="Genomic_DNA"/>
</dbReference>
<name>A0A9E5JSA8_9GAMM</name>
<dbReference type="SUPFAM" id="SSF109709">
    <property type="entry name" value="KorB DNA-binding domain-like"/>
    <property type="match status" value="1"/>
</dbReference>
<gene>
    <name evidence="3" type="ORF">G8770_10175</name>
</gene>
<feature type="region of interest" description="Disordered" evidence="1">
    <location>
        <begin position="1"/>
        <end position="22"/>
    </location>
</feature>
<dbReference type="GO" id="GO:0007059">
    <property type="term" value="P:chromosome segregation"/>
    <property type="evidence" value="ECO:0007669"/>
    <property type="project" value="TreeGrafter"/>
</dbReference>
<dbReference type="Proteomes" id="UP000787472">
    <property type="component" value="Unassembled WGS sequence"/>
</dbReference>
<accession>A0A9E5JSA8</accession>
<feature type="domain" description="ParB-like N-terminal" evidence="2">
    <location>
        <begin position="86"/>
        <end position="187"/>
    </location>
</feature>
<dbReference type="SUPFAM" id="SSF110849">
    <property type="entry name" value="ParB/Sulfiredoxin"/>
    <property type="match status" value="1"/>
</dbReference>
<dbReference type="Pfam" id="PF02195">
    <property type="entry name" value="ParB_N"/>
    <property type="match status" value="1"/>
</dbReference>
<dbReference type="AlphaFoldDB" id="A0A9E5JSA8"/>
<evidence type="ECO:0000313" key="3">
    <source>
        <dbReference type="EMBL" id="NHO65907.1"/>
    </source>
</evidence>
<dbReference type="InterPro" id="IPR003115">
    <property type="entry name" value="ParB_N"/>
</dbReference>
<dbReference type="SMART" id="SM00470">
    <property type="entry name" value="ParB"/>
    <property type="match status" value="1"/>
</dbReference>
<organism evidence="3 4">
    <name type="scientific">Pseudomaricurvus hydrocarbonicus</name>
    <dbReference type="NCBI Taxonomy" id="1470433"/>
    <lineage>
        <taxon>Bacteria</taxon>
        <taxon>Pseudomonadati</taxon>
        <taxon>Pseudomonadota</taxon>
        <taxon>Gammaproteobacteria</taxon>
        <taxon>Cellvibrionales</taxon>
        <taxon>Cellvibrionaceae</taxon>
        <taxon>Pseudomaricurvus</taxon>
    </lineage>
</organism>
<sequence length="340" mass="37608">MAKKFGGKRAGTGSIISESNTENAEKWAGAAKAQVETAQKVKGVLTKTIPIDYITTDPDNPRKLAVNQAQVKELAIKFPMDLDALSSEDPSDWLEDYAELLTQESGLSGKALGDVLSIAQFAAALKTPERMINPITVWQDESQFHLIAGERRFLAHILLGARNIAARIQQNNIARNEIDALQWEENVHRENMNLWEKMDRVKKLLEAGEGVQKTSVTKLSKIIGRSRAEAQRYLSVLRYPNKALVMAVEKGKITDLKRAAQLAQMPEEQVLSIINGDKSAVRETKPAIKLARHANTRGLSKLLQAAAIQLNAQELLDDYDLNKQPQLAAALEALSDRAEQ</sequence>
<evidence type="ECO:0000313" key="4">
    <source>
        <dbReference type="Proteomes" id="UP000787472"/>
    </source>
</evidence>
<dbReference type="Gene3D" id="3.90.1530.30">
    <property type="match status" value="1"/>
</dbReference>
<reference evidence="3" key="1">
    <citation type="submission" date="2020-03" db="EMBL/GenBank/DDBJ databases">
        <authorList>
            <person name="Guo F."/>
        </authorList>
    </citation>
    <scope>NUCLEOTIDE SEQUENCE</scope>
    <source>
        <strain evidence="3">JCM 30134</strain>
    </source>
</reference>
<comment type="caution">
    <text evidence="3">The sequence shown here is derived from an EMBL/GenBank/DDBJ whole genome shotgun (WGS) entry which is preliminary data.</text>
</comment>
<dbReference type="PANTHER" id="PTHR33375">
    <property type="entry name" value="CHROMOSOME-PARTITIONING PROTEIN PARB-RELATED"/>
    <property type="match status" value="1"/>
</dbReference>
<dbReference type="Gene3D" id="1.10.10.2830">
    <property type="match status" value="1"/>
</dbReference>
<evidence type="ECO:0000259" key="2">
    <source>
        <dbReference type="SMART" id="SM00470"/>
    </source>
</evidence>
<keyword evidence="4" id="KW-1185">Reference proteome</keyword>
<dbReference type="GO" id="GO:0005694">
    <property type="term" value="C:chromosome"/>
    <property type="evidence" value="ECO:0007669"/>
    <property type="project" value="TreeGrafter"/>
</dbReference>